<feature type="transmembrane region" description="Helical" evidence="5">
    <location>
        <begin position="182"/>
        <end position="205"/>
    </location>
</feature>
<dbReference type="InterPro" id="IPR050638">
    <property type="entry name" value="AA-Vitamin_Transporters"/>
</dbReference>
<sequence length="301" mass="30909">MSKMSPADTARLLLLSSLWGFSFIFMRVAAPEFGPVALIGLRMGLGALLLLPLLANRRHLRLLRANLGPLIVLGLTTAALPYSLLALATVRLDAGFTSLINAATPIATALIGAAFFATPILRQQVIGLTLALAGVALLSLGRLDFSSGGDGWFILAALGATLCYGVGGNYSRTRLSHLPSRVLAAGSSAAAAAVLLLPTLLLWPATPVSDTAWGAAVGLAALSTAGALLLYFQLLSSAGATAASTVTMLVPVSALAWGMILLGESLSLQVLAGMFVTLLGTAIATGVLRLRPRRTLANKAD</sequence>
<dbReference type="Gene3D" id="1.10.3730.20">
    <property type="match status" value="1"/>
</dbReference>
<keyword evidence="2 5" id="KW-0812">Transmembrane</keyword>
<keyword evidence="8" id="KW-1185">Reference proteome</keyword>
<feature type="domain" description="EamA" evidence="6">
    <location>
        <begin position="13"/>
        <end position="139"/>
    </location>
</feature>
<dbReference type="SUPFAM" id="SSF103481">
    <property type="entry name" value="Multidrug resistance efflux transporter EmrE"/>
    <property type="match status" value="2"/>
</dbReference>
<name>A0A939ILX3_9GAMM</name>
<dbReference type="GO" id="GO:0016020">
    <property type="term" value="C:membrane"/>
    <property type="evidence" value="ECO:0007669"/>
    <property type="project" value="UniProtKB-SubCell"/>
</dbReference>
<organism evidence="7 8">
    <name type="scientific">Parahaliea mediterranea</name>
    <dbReference type="NCBI Taxonomy" id="651086"/>
    <lineage>
        <taxon>Bacteria</taxon>
        <taxon>Pseudomonadati</taxon>
        <taxon>Pseudomonadota</taxon>
        <taxon>Gammaproteobacteria</taxon>
        <taxon>Cellvibrionales</taxon>
        <taxon>Halieaceae</taxon>
        <taxon>Parahaliea</taxon>
    </lineage>
</organism>
<feature type="transmembrane region" description="Helical" evidence="5">
    <location>
        <begin position="239"/>
        <end position="260"/>
    </location>
</feature>
<dbReference type="RefSeq" id="WP_206560388.1">
    <property type="nucleotide sequence ID" value="NZ_JAFKCZ010000006.1"/>
</dbReference>
<feature type="domain" description="EamA" evidence="6">
    <location>
        <begin position="152"/>
        <end position="284"/>
    </location>
</feature>
<dbReference type="InterPro" id="IPR037185">
    <property type="entry name" value="EmrE-like"/>
</dbReference>
<reference evidence="7" key="1">
    <citation type="submission" date="2021-02" db="EMBL/GenBank/DDBJ databases">
        <title>PHA producing bacteria isolated from coastal sediment in Guangdong, Shenzhen.</title>
        <authorList>
            <person name="Zheng W."/>
            <person name="Yu S."/>
            <person name="Huang Y."/>
        </authorList>
    </citation>
    <scope>NUCLEOTIDE SEQUENCE</scope>
    <source>
        <strain evidence="7">TN14-10</strain>
    </source>
</reference>
<keyword evidence="4 5" id="KW-0472">Membrane</keyword>
<evidence type="ECO:0000256" key="3">
    <source>
        <dbReference type="ARBA" id="ARBA00022989"/>
    </source>
</evidence>
<feature type="transmembrane region" description="Helical" evidence="5">
    <location>
        <begin position="67"/>
        <end position="90"/>
    </location>
</feature>
<dbReference type="AlphaFoldDB" id="A0A939ILX3"/>
<gene>
    <name evidence="7" type="ORF">JYP50_10125</name>
</gene>
<dbReference type="PANTHER" id="PTHR32322:SF9">
    <property type="entry name" value="AMINO-ACID METABOLITE EFFLUX PUMP-RELATED"/>
    <property type="match status" value="1"/>
</dbReference>
<comment type="subcellular location">
    <subcellularLocation>
        <location evidence="1">Membrane</location>
        <topology evidence="1">Multi-pass membrane protein</topology>
    </subcellularLocation>
</comment>
<evidence type="ECO:0000256" key="1">
    <source>
        <dbReference type="ARBA" id="ARBA00004141"/>
    </source>
</evidence>
<protein>
    <submittedName>
        <fullName evidence="7">DMT family transporter</fullName>
    </submittedName>
</protein>
<feature type="transmembrane region" description="Helical" evidence="5">
    <location>
        <begin position="12"/>
        <end position="30"/>
    </location>
</feature>
<evidence type="ECO:0000313" key="7">
    <source>
        <dbReference type="EMBL" id="MBN7796950.1"/>
    </source>
</evidence>
<evidence type="ECO:0000259" key="6">
    <source>
        <dbReference type="Pfam" id="PF00892"/>
    </source>
</evidence>
<dbReference type="Proteomes" id="UP000664303">
    <property type="component" value="Unassembled WGS sequence"/>
</dbReference>
<keyword evidence="3 5" id="KW-1133">Transmembrane helix</keyword>
<accession>A0A939ILX3</accession>
<feature type="transmembrane region" description="Helical" evidence="5">
    <location>
        <begin position="96"/>
        <end position="118"/>
    </location>
</feature>
<dbReference type="Pfam" id="PF00892">
    <property type="entry name" value="EamA"/>
    <property type="match status" value="2"/>
</dbReference>
<evidence type="ECO:0000256" key="2">
    <source>
        <dbReference type="ARBA" id="ARBA00022692"/>
    </source>
</evidence>
<proteinExistence type="predicted"/>
<comment type="caution">
    <text evidence="7">The sequence shown here is derived from an EMBL/GenBank/DDBJ whole genome shotgun (WGS) entry which is preliminary data.</text>
</comment>
<feature type="transmembrane region" description="Helical" evidence="5">
    <location>
        <begin position="211"/>
        <end position="232"/>
    </location>
</feature>
<feature type="transmembrane region" description="Helical" evidence="5">
    <location>
        <begin position="266"/>
        <end position="288"/>
    </location>
</feature>
<dbReference type="PANTHER" id="PTHR32322">
    <property type="entry name" value="INNER MEMBRANE TRANSPORTER"/>
    <property type="match status" value="1"/>
</dbReference>
<evidence type="ECO:0000256" key="5">
    <source>
        <dbReference type="SAM" id="Phobius"/>
    </source>
</evidence>
<evidence type="ECO:0000313" key="8">
    <source>
        <dbReference type="Proteomes" id="UP000664303"/>
    </source>
</evidence>
<feature type="transmembrane region" description="Helical" evidence="5">
    <location>
        <begin position="125"/>
        <end position="145"/>
    </location>
</feature>
<feature type="transmembrane region" description="Helical" evidence="5">
    <location>
        <begin position="36"/>
        <end position="55"/>
    </location>
</feature>
<dbReference type="EMBL" id="JAFKCZ010000006">
    <property type="protein sequence ID" value="MBN7796950.1"/>
    <property type="molecule type" value="Genomic_DNA"/>
</dbReference>
<dbReference type="InterPro" id="IPR000620">
    <property type="entry name" value="EamA_dom"/>
</dbReference>
<evidence type="ECO:0000256" key="4">
    <source>
        <dbReference type="ARBA" id="ARBA00023136"/>
    </source>
</evidence>
<feature type="transmembrane region" description="Helical" evidence="5">
    <location>
        <begin position="151"/>
        <end position="170"/>
    </location>
</feature>